<feature type="region of interest" description="Disordered" evidence="1">
    <location>
        <begin position="15"/>
        <end position="59"/>
    </location>
</feature>
<dbReference type="AlphaFoldDB" id="A0A839E1A7"/>
<organism evidence="2 3">
    <name type="scientific">Halosaccharopolyspora lacisalsi</name>
    <dbReference type="NCBI Taxonomy" id="1000566"/>
    <lineage>
        <taxon>Bacteria</taxon>
        <taxon>Bacillati</taxon>
        <taxon>Actinomycetota</taxon>
        <taxon>Actinomycetes</taxon>
        <taxon>Pseudonocardiales</taxon>
        <taxon>Pseudonocardiaceae</taxon>
        <taxon>Halosaccharopolyspora</taxon>
    </lineage>
</organism>
<dbReference type="RefSeq" id="WP_182544655.1">
    <property type="nucleotide sequence ID" value="NZ_JACGWZ010000003.1"/>
</dbReference>
<proteinExistence type="predicted"/>
<keyword evidence="3" id="KW-1185">Reference proteome</keyword>
<gene>
    <name evidence="2" type="ORF">FHX42_002836</name>
</gene>
<evidence type="ECO:0000313" key="3">
    <source>
        <dbReference type="Proteomes" id="UP000569329"/>
    </source>
</evidence>
<dbReference type="Proteomes" id="UP000569329">
    <property type="component" value="Unassembled WGS sequence"/>
</dbReference>
<evidence type="ECO:0000313" key="2">
    <source>
        <dbReference type="EMBL" id="MBA8825485.1"/>
    </source>
</evidence>
<protein>
    <submittedName>
        <fullName evidence="2">Uncharacterized protein</fullName>
    </submittedName>
</protein>
<sequence>MPDGPAIARALGFIVGGPSGAAGGKPSTLEQRRAPGGEARSIEGGYKTTHNQTRSHPAT</sequence>
<feature type="compositionally biased region" description="Polar residues" evidence="1">
    <location>
        <begin position="48"/>
        <end position="59"/>
    </location>
</feature>
<reference evidence="2 3" key="1">
    <citation type="submission" date="2020-07" db="EMBL/GenBank/DDBJ databases">
        <title>Sequencing the genomes of 1000 actinobacteria strains.</title>
        <authorList>
            <person name="Klenk H.-P."/>
        </authorList>
    </citation>
    <scope>NUCLEOTIDE SEQUENCE [LARGE SCALE GENOMIC DNA]</scope>
    <source>
        <strain evidence="2 3">DSM 45975</strain>
    </source>
</reference>
<accession>A0A839E1A7</accession>
<dbReference type="EMBL" id="JACGWZ010000003">
    <property type="protein sequence ID" value="MBA8825485.1"/>
    <property type="molecule type" value="Genomic_DNA"/>
</dbReference>
<name>A0A839E1A7_9PSEU</name>
<comment type="caution">
    <text evidence="2">The sequence shown here is derived from an EMBL/GenBank/DDBJ whole genome shotgun (WGS) entry which is preliminary data.</text>
</comment>
<evidence type="ECO:0000256" key="1">
    <source>
        <dbReference type="SAM" id="MobiDB-lite"/>
    </source>
</evidence>